<evidence type="ECO:0000313" key="4">
    <source>
        <dbReference type="Proteomes" id="UP000600101"/>
    </source>
</evidence>
<feature type="transmembrane region" description="Helical" evidence="1">
    <location>
        <begin position="12"/>
        <end position="37"/>
    </location>
</feature>
<evidence type="ECO:0000259" key="2">
    <source>
        <dbReference type="Pfam" id="PF06724"/>
    </source>
</evidence>
<feature type="transmembrane region" description="Helical" evidence="1">
    <location>
        <begin position="57"/>
        <end position="78"/>
    </location>
</feature>
<sequence length="280" mass="28706">MTAANRSCLELLARLGYAARGTVSLIIGLLALLAALGRGGGTTGSKGALLTLLSQPLGNLLLAAVALGLFGFSIWRALQSVLDADGLGTAPKAIVIRFGQAVSAAIYFSLGVFAVSLLAGWGYGSGNEEQSAQDWTAWLLAHSFGRWLVGAVGLAIAGAGLGMAYKAWTASFKQHLGCGGDTARWVVPLGRAGYAARALVFLIIGAFLVAAAYQSDPSEARGLGGALLALQEQPFGRALFGLVALGLAAFGAFEFVEARYRHIAAPEGAEIGKVTRAGLV</sequence>
<evidence type="ECO:0000256" key="1">
    <source>
        <dbReference type="SAM" id="Phobius"/>
    </source>
</evidence>
<reference evidence="3" key="1">
    <citation type="submission" date="2020-08" db="EMBL/GenBank/DDBJ databases">
        <authorList>
            <person name="Hu Y."/>
            <person name="Nguyen S.V."/>
            <person name="Li F."/>
            <person name="Fanning S."/>
        </authorList>
    </citation>
    <scope>NUCLEOTIDE SEQUENCE</scope>
    <source>
        <strain evidence="3">SYSU D8009</strain>
    </source>
</reference>
<dbReference type="InterPro" id="IPR009597">
    <property type="entry name" value="DUF1206"/>
</dbReference>
<keyword evidence="1" id="KW-0472">Membrane</keyword>
<feature type="domain" description="DUF1206" evidence="2">
    <location>
        <begin position="15"/>
        <end position="81"/>
    </location>
</feature>
<feature type="transmembrane region" description="Helical" evidence="1">
    <location>
        <begin position="98"/>
        <end position="124"/>
    </location>
</feature>
<feature type="transmembrane region" description="Helical" evidence="1">
    <location>
        <begin position="144"/>
        <end position="165"/>
    </location>
</feature>
<dbReference type="EMBL" id="JACOMF010000117">
    <property type="protein sequence ID" value="MBC4019096.1"/>
    <property type="molecule type" value="Genomic_DNA"/>
</dbReference>
<feature type="domain" description="DUF1206" evidence="2">
    <location>
        <begin position="98"/>
        <end position="169"/>
    </location>
</feature>
<dbReference type="AlphaFoldDB" id="A0A9X0R3T3"/>
<feature type="transmembrane region" description="Helical" evidence="1">
    <location>
        <begin position="194"/>
        <end position="215"/>
    </location>
</feature>
<keyword evidence="1" id="KW-0812">Transmembrane</keyword>
<organism evidence="3 4">
    <name type="scientific">Siccirubricoccus deserti</name>
    <dbReference type="NCBI Taxonomy" id="2013562"/>
    <lineage>
        <taxon>Bacteria</taxon>
        <taxon>Pseudomonadati</taxon>
        <taxon>Pseudomonadota</taxon>
        <taxon>Alphaproteobacteria</taxon>
        <taxon>Acetobacterales</taxon>
        <taxon>Roseomonadaceae</taxon>
        <taxon>Siccirubricoccus</taxon>
    </lineage>
</organism>
<keyword evidence="4" id="KW-1185">Reference proteome</keyword>
<dbReference type="RefSeq" id="WP_186773828.1">
    <property type="nucleotide sequence ID" value="NZ_JACOMF010000117.1"/>
</dbReference>
<name>A0A9X0R3T3_9PROT</name>
<proteinExistence type="predicted"/>
<comment type="caution">
    <text evidence="3">The sequence shown here is derived from an EMBL/GenBank/DDBJ whole genome shotgun (WGS) entry which is preliminary data.</text>
</comment>
<accession>A0A9X0R3T3</accession>
<dbReference type="Pfam" id="PF06724">
    <property type="entry name" value="DUF1206"/>
    <property type="match status" value="3"/>
</dbReference>
<gene>
    <name evidence="3" type="ORF">H7965_28060</name>
</gene>
<keyword evidence="1" id="KW-1133">Transmembrane helix</keyword>
<evidence type="ECO:0000313" key="3">
    <source>
        <dbReference type="EMBL" id="MBC4019096.1"/>
    </source>
</evidence>
<protein>
    <submittedName>
        <fullName evidence="3">DUF1206 domain-containing protein</fullName>
    </submittedName>
</protein>
<feature type="domain" description="DUF1206" evidence="2">
    <location>
        <begin position="192"/>
        <end position="261"/>
    </location>
</feature>
<feature type="transmembrane region" description="Helical" evidence="1">
    <location>
        <begin position="235"/>
        <end position="256"/>
    </location>
</feature>
<dbReference type="Proteomes" id="UP000600101">
    <property type="component" value="Unassembled WGS sequence"/>
</dbReference>